<reference evidence="2" key="1">
    <citation type="submission" date="2018-04" db="EMBL/GenBank/DDBJ databases">
        <authorList>
            <person name="Go L.Y."/>
            <person name="Mitchell J.A."/>
        </authorList>
    </citation>
    <scope>NUCLEOTIDE SEQUENCE</scope>
    <source>
        <strain evidence="2">ARTV</strain>
    </source>
</reference>
<dbReference type="SUPFAM" id="SSF141452">
    <property type="entry name" value="Hcp1-like"/>
    <property type="match status" value="1"/>
</dbReference>
<protein>
    <recommendedName>
        <fullName evidence="3">Major exported protein</fullName>
    </recommendedName>
</protein>
<dbReference type="Gene3D" id="2.30.110.20">
    <property type="entry name" value="Hcp1-like"/>
    <property type="match status" value="1"/>
</dbReference>
<dbReference type="PANTHER" id="PTHR36152:SF1">
    <property type="entry name" value="UBIQUITIN-LIKE DOMAIN-CONTAINING PROTEIN"/>
    <property type="match status" value="1"/>
</dbReference>
<evidence type="ECO:0000256" key="1">
    <source>
        <dbReference type="SAM" id="MobiDB-lite"/>
    </source>
</evidence>
<evidence type="ECO:0000313" key="2">
    <source>
        <dbReference type="EMBL" id="SSW94951.1"/>
    </source>
</evidence>
<accession>A0A3B0LVK2</accession>
<dbReference type="Pfam" id="PF05638">
    <property type="entry name" value="T6SS_HCP"/>
    <property type="match status" value="1"/>
</dbReference>
<proteinExistence type="predicted"/>
<dbReference type="EMBL" id="UFQR01000002">
    <property type="protein sequence ID" value="SSW94951.1"/>
    <property type="molecule type" value="Genomic_DNA"/>
</dbReference>
<dbReference type="AlphaFoldDB" id="A0A3B0LVK2"/>
<name>A0A3B0LVK2_9GAMM</name>
<evidence type="ECO:0008006" key="3">
    <source>
        <dbReference type="Google" id="ProtNLM"/>
    </source>
</evidence>
<dbReference type="InterPro" id="IPR008514">
    <property type="entry name" value="T6SS_Hcp"/>
</dbReference>
<dbReference type="InterPro" id="IPR053165">
    <property type="entry name" value="HSI-I_assembly_Hcp1"/>
</dbReference>
<dbReference type="InterPro" id="IPR036624">
    <property type="entry name" value="Hcp1-lik_sf"/>
</dbReference>
<organism evidence="2">
    <name type="scientific">Arsenophonus endosymbiont of Trialeurodes vaporariorum</name>
    <dbReference type="NCBI Taxonomy" id="235567"/>
    <lineage>
        <taxon>Bacteria</taxon>
        <taxon>Pseudomonadati</taxon>
        <taxon>Pseudomonadota</taxon>
        <taxon>Gammaproteobacteria</taxon>
        <taxon>Enterobacterales</taxon>
        <taxon>Morganellaceae</taxon>
        <taxon>Arsenophonus</taxon>
    </lineage>
</organism>
<dbReference type="PANTHER" id="PTHR36152">
    <property type="entry name" value="CYTOPLASMIC PROTEIN-RELATED"/>
    <property type="match status" value="1"/>
</dbReference>
<feature type="region of interest" description="Disordered" evidence="1">
    <location>
        <begin position="145"/>
        <end position="164"/>
    </location>
</feature>
<gene>
    <name evidence="2" type="ORF">ARTV_0606</name>
</gene>
<sequence length="164" mass="18348">MSTGIFLNLGDIKGESTDKNHKDWIEWRSVNFGISNNGQIASSGQRKLNKGTASFSYIHCTKVMDISSVKLLSAVAQDNFLKNVKFSVCTMFENELHPYAELEMDECMISSISENADKDGGYPHESFTIVFSKIKWTFTPLTPEGKKGNKVGPEGWDLIQNTKQ</sequence>